<dbReference type="GO" id="GO:0005634">
    <property type="term" value="C:nucleus"/>
    <property type="evidence" value="ECO:0007669"/>
    <property type="project" value="UniProtKB-SubCell"/>
</dbReference>
<organism evidence="9 10">
    <name type="scientific">Heracleum sosnowskyi</name>
    <dbReference type="NCBI Taxonomy" id="360622"/>
    <lineage>
        <taxon>Eukaryota</taxon>
        <taxon>Viridiplantae</taxon>
        <taxon>Streptophyta</taxon>
        <taxon>Embryophyta</taxon>
        <taxon>Tracheophyta</taxon>
        <taxon>Spermatophyta</taxon>
        <taxon>Magnoliopsida</taxon>
        <taxon>eudicotyledons</taxon>
        <taxon>Gunneridae</taxon>
        <taxon>Pentapetalae</taxon>
        <taxon>asterids</taxon>
        <taxon>campanulids</taxon>
        <taxon>Apiales</taxon>
        <taxon>Apiaceae</taxon>
        <taxon>Apioideae</taxon>
        <taxon>apioid superclade</taxon>
        <taxon>Tordylieae</taxon>
        <taxon>Tordyliinae</taxon>
        <taxon>Heracleum</taxon>
    </lineage>
</organism>
<feature type="region of interest" description="Disordered" evidence="7">
    <location>
        <begin position="27"/>
        <end position="61"/>
    </location>
</feature>
<keyword evidence="4 6" id="KW-0804">Transcription</keyword>
<feature type="compositionally biased region" description="Low complexity" evidence="7">
    <location>
        <begin position="46"/>
        <end position="59"/>
    </location>
</feature>
<dbReference type="Pfam" id="PF04844">
    <property type="entry name" value="Ovate"/>
    <property type="match status" value="1"/>
</dbReference>
<dbReference type="GO" id="GO:0003677">
    <property type="term" value="F:DNA binding"/>
    <property type="evidence" value="ECO:0007669"/>
    <property type="project" value="InterPro"/>
</dbReference>
<dbReference type="AlphaFoldDB" id="A0AAD8H010"/>
<keyword evidence="3 6" id="KW-0805">Transcription regulation</keyword>
<dbReference type="InterPro" id="IPR006458">
    <property type="entry name" value="Ovate_C"/>
</dbReference>
<feature type="compositionally biased region" description="Polar residues" evidence="7">
    <location>
        <begin position="27"/>
        <end position="36"/>
    </location>
</feature>
<protein>
    <recommendedName>
        <fullName evidence="6">Transcription repressor</fullName>
    </recommendedName>
    <alternativeName>
        <fullName evidence="6">Ovate family protein</fullName>
    </alternativeName>
</protein>
<keyword evidence="2 6" id="KW-0678">Repressor</keyword>
<keyword evidence="10" id="KW-1185">Reference proteome</keyword>
<name>A0AAD8H010_9APIA</name>
<evidence type="ECO:0000256" key="2">
    <source>
        <dbReference type="ARBA" id="ARBA00022491"/>
    </source>
</evidence>
<keyword evidence="5 6" id="KW-0539">Nucleus</keyword>
<dbReference type="GO" id="GO:0045892">
    <property type="term" value="P:negative regulation of DNA-templated transcription"/>
    <property type="evidence" value="ECO:0007669"/>
    <property type="project" value="UniProtKB-UniRule"/>
</dbReference>
<reference evidence="9" key="1">
    <citation type="submission" date="2023-02" db="EMBL/GenBank/DDBJ databases">
        <title>Genome of toxic invasive species Heracleum sosnowskyi carries increased number of genes despite the absence of recent whole-genome duplications.</title>
        <authorList>
            <person name="Schelkunov M."/>
            <person name="Shtratnikova V."/>
            <person name="Makarenko M."/>
            <person name="Klepikova A."/>
            <person name="Omelchenko D."/>
            <person name="Novikova G."/>
            <person name="Obukhova E."/>
            <person name="Bogdanov V."/>
            <person name="Penin A."/>
            <person name="Logacheva M."/>
        </authorList>
    </citation>
    <scope>NUCLEOTIDE SEQUENCE</scope>
    <source>
        <strain evidence="9">Hsosn_3</strain>
        <tissue evidence="9">Leaf</tissue>
    </source>
</reference>
<evidence type="ECO:0000256" key="1">
    <source>
        <dbReference type="ARBA" id="ARBA00004123"/>
    </source>
</evidence>
<accession>A0AAD8H010</accession>
<evidence type="ECO:0000256" key="3">
    <source>
        <dbReference type="ARBA" id="ARBA00023015"/>
    </source>
</evidence>
<evidence type="ECO:0000259" key="8">
    <source>
        <dbReference type="PROSITE" id="PS51754"/>
    </source>
</evidence>
<evidence type="ECO:0000256" key="4">
    <source>
        <dbReference type="ARBA" id="ARBA00023163"/>
    </source>
</evidence>
<gene>
    <name evidence="9" type="ORF">POM88_050371</name>
</gene>
<dbReference type="Pfam" id="PF13724">
    <property type="entry name" value="DNA_binding_2"/>
    <property type="match status" value="1"/>
</dbReference>
<dbReference type="NCBIfam" id="TIGR01568">
    <property type="entry name" value="A_thal_3678"/>
    <property type="match status" value="1"/>
</dbReference>
<proteinExistence type="predicted"/>
<sequence length="359" mass="40991">MGNYKFKLSDMLPNAWFYKLNHTSTSKTRKLQNLTHKSSTKKVQSKTKPSPFSSSSTAAVPQQTCHFRKSYHFNRDFKSTSLLSEPPRKSSNRRQGTKKTKASRKLIANSSVSSEYSSCHVSHGSLYSKPNHTSELVHNYSTGSSSCVEDPVFYDLDSEFKRVKVDSPSNHYDQRMENSTSISNRHHQKVEKCSMLDLLSQLELKPIITKLNKGDTGSEPAIKFQGSSMKFEDESSCSLKNESIGEEKKCPVRKLRVNSVGVKLRAKSRRIASKRLTQVQCRESVSSHSRLMSVAIVKESIDPDRDFKESMMEMIMEHNMSTKEEFEQLLACYLSLNPGTYHELIVKVFKQIWFEITEN</sequence>
<reference evidence="9" key="2">
    <citation type="submission" date="2023-05" db="EMBL/GenBank/DDBJ databases">
        <authorList>
            <person name="Schelkunov M.I."/>
        </authorList>
    </citation>
    <scope>NUCLEOTIDE SEQUENCE</scope>
    <source>
        <strain evidence="9">Hsosn_3</strain>
        <tissue evidence="9">Leaf</tissue>
    </source>
</reference>
<dbReference type="PROSITE" id="PS51754">
    <property type="entry name" value="OVATE"/>
    <property type="match status" value="1"/>
</dbReference>
<feature type="compositionally biased region" description="Basic residues" evidence="7">
    <location>
        <begin position="90"/>
        <end position="104"/>
    </location>
</feature>
<evidence type="ECO:0000313" key="10">
    <source>
        <dbReference type="Proteomes" id="UP001237642"/>
    </source>
</evidence>
<dbReference type="PANTHER" id="PTHR33057:SF82">
    <property type="entry name" value="TRANSCRIPTION REPRESSOR OFP5"/>
    <property type="match status" value="1"/>
</dbReference>
<evidence type="ECO:0000256" key="6">
    <source>
        <dbReference type="RuleBase" id="RU367028"/>
    </source>
</evidence>
<comment type="caution">
    <text evidence="9">The sequence shown here is derived from an EMBL/GenBank/DDBJ whole genome shotgun (WGS) entry which is preliminary data.</text>
</comment>
<dbReference type="PANTHER" id="PTHR33057">
    <property type="entry name" value="TRANSCRIPTION REPRESSOR OFP7-RELATED"/>
    <property type="match status" value="1"/>
</dbReference>
<dbReference type="EMBL" id="JAUIZM010000011">
    <property type="protein sequence ID" value="KAK1357115.1"/>
    <property type="molecule type" value="Genomic_DNA"/>
</dbReference>
<comment type="function">
    <text evidence="6">Transcriptional repressor that regulates multiple aspects of plant growth and development.</text>
</comment>
<comment type="subcellular location">
    <subcellularLocation>
        <location evidence="1 6">Nucleus</location>
    </subcellularLocation>
</comment>
<feature type="region of interest" description="Disordered" evidence="7">
    <location>
        <begin position="78"/>
        <end position="109"/>
    </location>
</feature>
<evidence type="ECO:0000256" key="7">
    <source>
        <dbReference type="SAM" id="MobiDB-lite"/>
    </source>
</evidence>
<dbReference type="Proteomes" id="UP001237642">
    <property type="component" value="Unassembled WGS sequence"/>
</dbReference>
<feature type="domain" description="OVATE" evidence="8">
    <location>
        <begin position="296"/>
        <end position="355"/>
    </location>
</feature>
<dbReference type="InterPro" id="IPR038933">
    <property type="entry name" value="Ovate"/>
</dbReference>
<evidence type="ECO:0000256" key="5">
    <source>
        <dbReference type="ARBA" id="ARBA00023242"/>
    </source>
</evidence>
<dbReference type="InterPro" id="IPR025830">
    <property type="entry name" value="DNA_bnd_dom_ovate"/>
</dbReference>
<evidence type="ECO:0000313" key="9">
    <source>
        <dbReference type="EMBL" id="KAK1357115.1"/>
    </source>
</evidence>